<feature type="domain" description="SH3b" evidence="1">
    <location>
        <begin position="74"/>
        <end position="136"/>
    </location>
</feature>
<protein>
    <submittedName>
        <fullName evidence="2">SH3-like domain-containing protein</fullName>
    </submittedName>
</protein>
<dbReference type="Proteomes" id="UP000269689">
    <property type="component" value="Unassembled WGS sequence"/>
</dbReference>
<keyword evidence="3" id="KW-1185">Reference proteome</keyword>
<sequence length="205" mass="22734">MKPIDCYNRDAVSAPSRISFNGLRQALRCAVLCTLVATSFAPRVVAQDTTPEASTAPETSAKEIRGTVTNLPLPRFVSLKATEANARRGPSLSHRIDWVFKLRGYPLEVIAEYGHWRRVRDFEDATGWVHYSLISGARTALVQHETVDLHARADLSSRLTAQAEKGAVLRLLECNIEWCKASAGGHKGWLKKTGLWGVRPDEILE</sequence>
<accession>A0A3N4UQK8</accession>
<reference evidence="2 3" key="1">
    <citation type="submission" date="2018-11" db="EMBL/GenBank/DDBJ databases">
        <title>Genomic Encyclopedia of Type Strains, Phase IV (KMG-IV): sequencing the most valuable type-strain genomes for metagenomic binning, comparative biology and taxonomic classification.</title>
        <authorList>
            <person name="Goeker M."/>
        </authorList>
    </citation>
    <scope>NUCLEOTIDE SEQUENCE [LARGE SCALE GENOMIC DNA]</scope>
    <source>
        <strain evidence="2 3">DSM 104731</strain>
    </source>
</reference>
<comment type="caution">
    <text evidence="2">The sequence shown here is derived from an EMBL/GenBank/DDBJ whole genome shotgun (WGS) entry which is preliminary data.</text>
</comment>
<dbReference type="EMBL" id="RKQK01000002">
    <property type="protein sequence ID" value="RPE67257.1"/>
    <property type="molecule type" value="Genomic_DNA"/>
</dbReference>
<dbReference type="Gene3D" id="2.30.30.40">
    <property type="entry name" value="SH3 Domains"/>
    <property type="match status" value="1"/>
</dbReference>
<dbReference type="InterPro" id="IPR003646">
    <property type="entry name" value="SH3-like_bac-type"/>
</dbReference>
<name>A0A3N4UQK8_9RHOB</name>
<dbReference type="AlphaFoldDB" id="A0A3N4UQK8"/>
<evidence type="ECO:0000313" key="2">
    <source>
        <dbReference type="EMBL" id="RPE67257.1"/>
    </source>
</evidence>
<organism evidence="2 3">
    <name type="scientific">Pacificibacter maritimus</name>
    <dbReference type="NCBI Taxonomy" id="762213"/>
    <lineage>
        <taxon>Bacteria</taxon>
        <taxon>Pseudomonadati</taxon>
        <taxon>Pseudomonadota</taxon>
        <taxon>Alphaproteobacteria</taxon>
        <taxon>Rhodobacterales</taxon>
        <taxon>Roseobacteraceae</taxon>
        <taxon>Pacificibacter</taxon>
    </lineage>
</organism>
<dbReference type="SMART" id="SM00287">
    <property type="entry name" value="SH3b"/>
    <property type="match status" value="2"/>
</dbReference>
<dbReference type="InterPro" id="IPR010466">
    <property type="entry name" value="DUF1058"/>
</dbReference>
<evidence type="ECO:0000259" key="1">
    <source>
        <dbReference type="SMART" id="SM00287"/>
    </source>
</evidence>
<dbReference type="Pfam" id="PF06347">
    <property type="entry name" value="SH3_4"/>
    <property type="match status" value="2"/>
</dbReference>
<evidence type="ECO:0000313" key="3">
    <source>
        <dbReference type="Proteomes" id="UP000269689"/>
    </source>
</evidence>
<proteinExistence type="predicted"/>
<gene>
    <name evidence="2" type="ORF">EDD53_1662</name>
</gene>
<feature type="domain" description="SH3b" evidence="1">
    <location>
        <begin position="137"/>
        <end position="199"/>
    </location>
</feature>